<reference evidence="11" key="3">
    <citation type="submission" date="2025-09" db="UniProtKB">
        <authorList>
            <consortium name="Ensembl"/>
        </authorList>
    </citation>
    <scope>IDENTIFICATION</scope>
</reference>
<dbReference type="GO" id="GO:0006979">
    <property type="term" value="P:response to oxidative stress"/>
    <property type="evidence" value="ECO:0007669"/>
    <property type="project" value="InterPro"/>
</dbReference>
<dbReference type="PRINTS" id="PR01011">
    <property type="entry name" value="GLUTPROXDASE"/>
</dbReference>
<evidence type="ECO:0000256" key="1">
    <source>
        <dbReference type="ARBA" id="ARBA00000217"/>
    </source>
</evidence>
<dbReference type="FunFam" id="3.40.30.10:FF:000112">
    <property type="entry name" value="Glutathione peroxidase"/>
    <property type="match status" value="1"/>
</dbReference>
<dbReference type="InterPro" id="IPR000889">
    <property type="entry name" value="Glutathione_peroxidase"/>
</dbReference>
<dbReference type="GO" id="GO:0004602">
    <property type="term" value="F:glutathione peroxidase activity"/>
    <property type="evidence" value="ECO:0007669"/>
    <property type="project" value="UniProtKB-EC"/>
</dbReference>
<reference evidence="11 12" key="1">
    <citation type="journal article" date="2012" name="Nature">
        <title>The bonobo genome compared with the chimpanzee and human genomes.</title>
        <authorList>
            <person name="Prufer K."/>
            <person name="Munch K."/>
            <person name="Hellmann I."/>
            <person name="Akagi K."/>
            <person name="Miller J.R."/>
            <person name="Walenz B."/>
            <person name="Koren S."/>
            <person name="Sutton G."/>
            <person name="Kodira C."/>
            <person name="Winer R."/>
            <person name="Knight J.R."/>
            <person name="Mullikin J.C."/>
            <person name="Meader S.J."/>
            <person name="Ponting C.P."/>
            <person name="Lunter G."/>
            <person name="Higashino S."/>
            <person name="Hobolth A."/>
            <person name="Dutheil J."/>
            <person name="Karakoc E."/>
            <person name="Alkan C."/>
            <person name="Sajjadian S."/>
            <person name="Catacchio C.R."/>
            <person name="Ventura M."/>
            <person name="Marques-Bonet T."/>
            <person name="Eichler E.E."/>
            <person name="Andre C."/>
            <person name="Atencia R."/>
            <person name="Mugisha L."/>
            <person name="Junhold J."/>
            <person name="Patterson N."/>
            <person name="Siebauer M."/>
            <person name="Good J.M."/>
            <person name="Fischer A."/>
            <person name="Ptak S.E."/>
            <person name="Lachmann M."/>
            <person name="Symer D.E."/>
            <person name="Mailund T."/>
            <person name="Schierup M.H."/>
            <person name="Andres A.M."/>
            <person name="Kelso J."/>
            <person name="Paabo S."/>
        </authorList>
    </citation>
    <scope>NUCLEOTIDE SEQUENCE [LARGE SCALE GENOMIC DNA]</scope>
</reference>
<evidence type="ECO:0000256" key="3">
    <source>
        <dbReference type="ARBA" id="ARBA00006926"/>
    </source>
</evidence>
<dbReference type="InterPro" id="IPR029759">
    <property type="entry name" value="GPX_AS"/>
</dbReference>
<dbReference type="STRING" id="9597.ENSPPAP00000033624"/>
<evidence type="ECO:0000256" key="4">
    <source>
        <dbReference type="ARBA" id="ARBA00022525"/>
    </source>
</evidence>
<evidence type="ECO:0000313" key="11">
    <source>
        <dbReference type="Ensembl" id="ENSPPAP00000033624.1"/>
    </source>
</evidence>
<comment type="similarity">
    <text evidence="3 9">Belongs to the glutathione peroxidase family.</text>
</comment>
<dbReference type="InterPro" id="IPR036249">
    <property type="entry name" value="Thioredoxin-like_sf"/>
</dbReference>
<dbReference type="GeneTree" id="ENSGT00940000164550"/>
<evidence type="ECO:0000313" key="12">
    <source>
        <dbReference type="Proteomes" id="UP000240080"/>
    </source>
</evidence>
<sequence length="224" mass="25607">MTTQLRVVHLLPLLLACFVQTSPKQEKMKMDCHKDEKGTIYDYEAIALNKNEYVSFKQYVGKHILFVNVATYCGLTAQYPETNVLLIFEEELKPYGLVVLGFPCNQFGKQEPGDNKEILPALKYVRPGGGFVPSFQLFEKGDVNGEKEQKVFSFLKHSCPHPSEILGTFKSISWDPVKVHDIRWNFEKFLVGPDGIPVMRWSHRATVSSVKTDILAYLKQFKTK</sequence>
<gene>
    <name evidence="11" type="primary">GPX5</name>
</gene>
<name>A0A2R9C520_PANPA</name>
<dbReference type="GO" id="GO:0005576">
    <property type="term" value="C:extracellular region"/>
    <property type="evidence" value="ECO:0007669"/>
    <property type="project" value="UniProtKB-SubCell"/>
</dbReference>
<organism evidence="11 12">
    <name type="scientific">Pan paniscus</name>
    <name type="common">Pygmy chimpanzee</name>
    <name type="synonym">Bonobo</name>
    <dbReference type="NCBI Taxonomy" id="9597"/>
    <lineage>
        <taxon>Eukaryota</taxon>
        <taxon>Metazoa</taxon>
        <taxon>Chordata</taxon>
        <taxon>Craniata</taxon>
        <taxon>Vertebrata</taxon>
        <taxon>Euteleostomi</taxon>
        <taxon>Mammalia</taxon>
        <taxon>Eutheria</taxon>
        <taxon>Euarchontoglires</taxon>
        <taxon>Primates</taxon>
        <taxon>Haplorrhini</taxon>
        <taxon>Catarrhini</taxon>
        <taxon>Hominidae</taxon>
        <taxon>Pan</taxon>
    </lineage>
</organism>
<dbReference type="PROSITE" id="PS00763">
    <property type="entry name" value="GLUTATHIONE_PEROXID_2"/>
    <property type="match status" value="1"/>
</dbReference>
<dbReference type="Pfam" id="PF00255">
    <property type="entry name" value="GSHPx"/>
    <property type="match status" value="1"/>
</dbReference>
<dbReference type="Gene3D" id="3.40.30.10">
    <property type="entry name" value="Glutaredoxin"/>
    <property type="match status" value="1"/>
</dbReference>
<keyword evidence="5 9" id="KW-0575">Peroxidase</keyword>
<dbReference type="PANTHER" id="PTHR11592">
    <property type="entry name" value="GLUTATHIONE PEROXIDASE"/>
    <property type="match status" value="1"/>
</dbReference>
<keyword evidence="7 9" id="KW-0560">Oxidoreductase</keyword>
<dbReference type="PIRSF" id="PIRSF000303">
    <property type="entry name" value="Glutathion_perox"/>
    <property type="match status" value="1"/>
</dbReference>
<dbReference type="Ensembl" id="ENSPPAT00000056501.1">
    <property type="protein sequence ID" value="ENSPPAP00000033624.1"/>
    <property type="gene ID" value="ENSPPAG00000039679.1"/>
</dbReference>
<dbReference type="SUPFAM" id="SSF52833">
    <property type="entry name" value="Thioredoxin-like"/>
    <property type="match status" value="1"/>
</dbReference>
<evidence type="ECO:0000256" key="10">
    <source>
        <dbReference type="SAM" id="SignalP"/>
    </source>
</evidence>
<keyword evidence="6 10" id="KW-0732">Signal</keyword>
<dbReference type="EMBL" id="AJFE02104328">
    <property type="status" value="NOT_ANNOTATED_CDS"/>
    <property type="molecule type" value="Genomic_DNA"/>
</dbReference>
<evidence type="ECO:0000256" key="7">
    <source>
        <dbReference type="ARBA" id="ARBA00023002"/>
    </source>
</evidence>
<comment type="subcellular location">
    <subcellularLocation>
        <location evidence="2">Secreted</location>
    </subcellularLocation>
</comment>
<keyword evidence="4" id="KW-0964">Secreted</keyword>
<feature type="active site" evidence="8">
    <location>
        <position position="73"/>
    </location>
</feature>
<accession>A0A2R9C520</accession>
<dbReference type="PROSITE" id="PS51355">
    <property type="entry name" value="GLUTATHIONE_PEROXID_3"/>
    <property type="match status" value="1"/>
</dbReference>
<dbReference type="CDD" id="cd00340">
    <property type="entry name" value="GSH_Peroxidase"/>
    <property type="match status" value="1"/>
</dbReference>
<dbReference type="Proteomes" id="UP000240080">
    <property type="component" value="Chromosome 6"/>
</dbReference>
<dbReference type="AlphaFoldDB" id="A0A2R9C520"/>
<dbReference type="PROSITE" id="PS51257">
    <property type="entry name" value="PROKAR_LIPOPROTEIN"/>
    <property type="match status" value="1"/>
</dbReference>
<evidence type="ECO:0000256" key="2">
    <source>
        <dbReference type="ARBA" id="ARBA00004613"/>
    </source>
</evidence>
<reference evidence="11" key="2">
    <citation type="submission" date="2025-08" db="UniProtKB">
        <authorList>
            <consortium name="Ensembl"/>
        </authorList>
    </citation>
    <scope>IDENTIFICATION</scope>
</reference>
<dbReference type="PANTHER" id="PTHR11592:SF127">
    <property type="entry name" value="EPIDIDYMAL SECRETORY GLUTATHIONE PEROXIDASE"/>
    <property type="match status" value="1"/>
</dbReference>
<protein>
    <recommendedName>
        <fullName evidence="9">Glutathione peroxidase</fullName>
    </recommendedName>
</protein>
<evidence type="ECO:0000256" key="6">
    <source>
        <dbReference type="ARBA" id="ARBA00022729"/>
    </source>
</evidence>
<proteinExistence type="inferred from homology"/>
<feature type="signal peptide" evidence="10">
    <location>
        <begin position="1"/>
        <end position="23"/>
    </location>
</feature>
<evidence type="ECO:0000256" key="9">
    <source>
        <dbReference type="RuleBase" id="RU000499"/>
    </source>
</evidence>
<dbReference type="PROSITE" id="PS00460">
    <property type="entry name" value="GLUTATHIONE_PEROXID_1"/>
    <property type="match status" value="1"/>
</dbReference>
<feature type="chain" id="PRO_5015357735" description="Glutathione peroxidase" evidence="10">
    <location>
        <begin position="24"/>
        <end position="224"/>
    </location>
</feature>
<dbReference type="InterPro" id="IPR029760">
    <property type="entry name" value="GPX_CS"/>
</dbReference>
<comment type="catalytic activity">
    <reaction evidence="1">
        <text>2 glutathione + H2O2 = glutathione disulfide + 2 H2O</text>
        <dbReference type="Rhea" id="RHEA:16833"/>
        <dbReference type="ChEBI" id="CHEBI:15377"/>
        <dbReference type="ChEBI" id="CHEBI:16240"/>
        <dbReference type="ChEBI" id="CHEBI:57925"/>
        <dbReference type="ChEBI" id="CHEBI:58297"/>
        <dbReference type="EC" id="1.11.1.9"/>
    </reaction>
</comment>
<evidence type="ECO:0000256" key="5">
    <source>
        <dbReference type="ARBA" id="ARBA00022559"/>
    </source>
</evidence>
<dbReference type="OMA" id="HELMNGI"/>
<keyword evidence="12" id="KW-1185">Reference proteome</keyword>
<evidence type="ECO:0000256" key="8">
    <source>
        <dbReference type="PIRSR" id="PIRSR000303-1"/>
    </source>
</evidence>